<feature type="transmembrane region" description="Helical" evidence="1">
    <location>
        <begin position="7"/>
        <end position="27"/>
    </location>
</feature>
<name>A0A4P2VMH2_FLUSA</name>
<keyword evidence="1" id="KW-0812">Transmembrane</keyword>
<accession>A0A4P2VMH2</accession>
<protein>
    <recommendedName>
        <fullName evidence="4">Sugar efflux transporter for intercellular exchange</fullName>
    </recommendedName>
</protein>
<dbReference type="AlphaFoldDB" id="A0A4P2VMH2"/>
<feature type="transmembrane region" description="Helical" evidence="1">
    <location>
        <begin position="39"/>
        <end position="60"/>
    </location>
</feature>
<dbReference type="InterPro" id="IPR004316">
    <property type="entry name" value="SWEET_rpt"/>
</dbReference>
<dbReference type="Gene3D" id="1.20.1280.290">
    <property type="match status" value="1"/>
</dbReference>
<dbReference type="KEGG" id="sbf:JCM31447_15130"/>
<keyword evidence="1" id="KW-0472">Membrane</keyword>
<keyword evidence="1" id="KW-1133">Transmembrane helix</keyword>
<dbReference type="GO" id="GO:0016020">
    <property type="term" value="C:membrane"/>
    <property type="evidence" value="ECO:0007669"/>
    <property type="project" value="InterPro"/>
</dbReference>
<sequence length="90" mass="10284">MLSKEKLFEYYMFCIGPIGNLMFYFQAYEMFTSKHSGSVSLIGFTISILALNSWLFYGIYIKNKPLIIANAVGALGAILVVFEIIFYPKY</sequence>
<reference evidence="2 3" key="1">
    <citation type="submission" date="2018-12" db="EMBL/GenBank/DDBJ databases">
        <title>Rubrispira sanarue gen. nov., sp., nov., a member of the order Silvanigrellales, isolated from a brackish lake in Hamamatsu Japan.</title>
        <authorList>
            <person name="Maejima Y."/>
            <person name="Iino T."/>
            <person name="Muraguchi Y."/>
            <person name="Fukuda K."/>
            <person name="Nojiri H."/>
            <person name="Ohkuma M."/>
            <person name="Moriuchi R."/>
            <person name="Dohra H."/>
            <person name="Kimbara K."/>
            <person name="Shintani M."/>
        </authorList>
    </citation>
    <scope>NUCLEOTIDE SEQUENCE [LARGE SCALE GENOMIC DNA]</scope>
    <source>
        <strain evidence="2 3">RF1110005</strain>
    </source>
</reference>
<evidence type="ECO:0008006" key="4">
    <source>
        <dbReference type="Google" id="ProtNLM"/>
    </source>
</evidence>
<organism evidence="2 3">
    <name type="scientific">Fluviispira sanaruensis</name>
    <dbReference type="NCBI Taxonomy" id="2493639"/>
    <lineage>
        <taxon>Bacteria</taxon>
        <taxon>Pseudomonadati</taxon>
        <taxon>Bdellovibrionota</taxon>
        <taxon>Oligoflexia</taxon>
        <taxon>Silvanigrellales</taxon>
        <taxon>Silvanigrellaceae</taxon>
        <taxon>Fluviispira</taxon>
    </lineage>
</organism>
<evidence type="ECO:0000313" key="2">
    <source>
        <dbReference type="EMBL" id="BBH53070.1"/>
    </source>
</evidence>
<evidence type="ECO:0000313" key="3">
    <source>
        <dbReference type="Proteomes" id="UP000291236"/>
    </source>
</evidence>
<gene>
    <name evidence="2" type="ORF">JCM31447_15130</name>
</gene>
<dbReference type="Proteomes" id="UP000291236">
    <property type="component" value="Chromosome"/>
</dbReference>
<feature type="transmembrane region" description="Helical" evidence="1">
    <location>
        <begin position="67"/>
        <end position="87"/>
    </location>
</feature>
<proteinExistence type="predicted"/>
<dbReference type="OrthoDB" id="7160628at2"/>
<dbReference type="EMBL" id="AP019368">
    <property type="protein sequence ID" value="BBH53070.1"/>
    <property type="molecule type" value="Genomic_DNA"/>
</dbReference>
<keyword evidence="3" id="KW-1185">Reference proteome</keyword>
<dbReference type="Pfam" id="PF03083">
    <property type="entry name" value="MtN3_slv"/>
    <property type="match status" value="1"/>
</dbReference>
<evidence type="ECO:0000256" key="1">
    <source>
        <dbReference type="SAM" id="Phobius"/>
    </source>
</evidence>
<dbReference type="RefSeq" id="WP_130608197.1">
    <property type="nucleotide sequence ID" value="NZ_AP019368.1"/>
</dbReference>